<gene>
    <name evidence="2" type="ORF">HELGO_WM548</name>
</gene>
<dbReference type="SUPFAM" id="SSF52540">
    <property type="entry name" value="P-loop containing nucleoside triphosphate hydrolases"/>
    <property type="match status" value="1"/>
</dbReference>
<dbReference type="GO" id="GO:0005524">
    <property type="term" value="F:ATP binding"/>
    <property type="evidence" value="ECO:0007669"/>
    <property type="project" value="InterPro"/>
</dbReference>
<organism evidence="2">
    <name type="scientific">uncultured Sulfurovum sp</name>
    <dbReference type="NCBI Taxonomy" id="269237"/>
    <lineage>
        <taxon>Bacteria</taxon>
        <taxon>Pseudomonadati</taxon>
        <taxon>Campylobacterota</taxon>
        <taxon>Epsilonproteobacteria</taxon>
        <taxon>Campylobacterales</taxon>
        <taxon>Sulfurovaceae</taxon>
        <taxon>Sulfurovum</taxon>
        <taxon>environmental samples</taxon>
    </lineage>
</organism>
<dbReference type="AlphaFoldDB" id="A0A6S6TN90"/>
<dbReference type="GO" id="GO:0016887">
    <property type="term" value="F:ATP hydrolysis activity"/>
    <property type="evidence" value="ECO:0007669"/>
    <property type="project" value="InterPro"/>
</dbReference>
<evidence type="ECO:0000259" key="1">
    <source>
        <dbReference type="Pfam" id="PF13304"/>
    </source>
</evidence>
<dbReference type="InterPro" id="IPR051396">
    <property type="entry name" value="Bact_Antivir_Def_Nuclease"/>
</dbReference>
<dbReference type="PANTHER" id="PTHR43581:SF4">
    <property type="entry name" value="ATP_GTP PHOSPHATASE"/>
    <property type="match status" value="1"/>
</dbReference>
<dbReference type="InterPro" id="IPR003959">
    <property type="entry name" value="ATPase_AAA_core"/>
</dbReference>
<proteinExistence type="predicted"/>
<dbReference type="Pfam" id="PF13304">
    <property type="entry name" value="AAA_21"/>
    <property type="match status" value="1"/>
</dbReference>
<dbReference type="PANTHER" id="PTHR43581">
    <property type="entry name" value="ATP/GTP PHOSPHATASE"/>
    <property type="match status" value="1"/>
</dbReference>
<feature type="domain" description="ATPase AAA-type core" evidence="1">
    <location>
        <begin position="29"/>
        <end position="294"/>
    </location>
</feature>
<dbReference type="EMBL" id="CACVAS010000107">
    <property type="protein sequence ID" value="CAA6819567.1"/>
    <property type="molecule type" value="Genomic_DNA"/>
</dbReference>
<evidence type="ECO:0000313" key="2">
    <source>
        <dbReference type="EMBL" id="CAA6819567.1"/>
    </source>
</evidence>
<sequence length="349" mass="40588">MSEHFVREIEIKNFKCFQDFKAEGFGRVNLIGGKNNVGKTAFMEACYLSQASSPTKLYTKLLEIDTHRDVINNLLFLPKNREEAFRKLVRKYTKLSISLNIEAEEPNNPEHKYPIGLVEIKENSQKGNVHIYTKYDMRHQGDQESMHYSYSDLVMRLDFNIKNARYQFSKNFISSYSNSNRELETIIGDSKLNDNKYETLNKHLLEVFNVTSIDIIKNKPMIKSDGKYKELSQLGQGIKTFINIIASILLLKDDFIFIDEIENGIHYTNLDKLWEIILTISKEANVQVFATTHSKECIESYARVAKKLEDEEITFIELGRNKENKLDSTVMDSEMFQRFIALGNEVRGW</sequence>
<dbReference type="InterPro" id="IPR027417">
    <property type="entry name" value="P-loop_NTPase"/>
</dbReference>
<name>A0A6S6TN90_9BACT</name>
<accession>A0A6S6TN90</accession>
<protein>
    <recommendedName>
        <fullName evidence="1">ATPase AAA-type core domain-containing protein</fullName>
    </recommendedName>
</protein>
<dbReference type="Gene3D" id="3.40.50.300">
    <property type="entry name" value="P-loop containing nucleotide triphosphate hydrolases"/>
    <property type="match status" value="1"/>
</dbReference>
<reference evidence="2" key="1">
    <citation type="submission" date="2020-01" db="EMBL/GenBank/DDBJ databases">
        <authorList>
            <person name="Meier V. D."/>
            <person name="Meier V D."/>
        </authorList>
    </citation>
    <scope>NUCLEOTIDE SEQUENCE</scope>
    <source>
        <strain evidence="2">HLG_WM_MAG_01</strain>
    </source>
</reference>